<dbReference type="UniPathway" id="UPA00138"/>
<protein>
    <recommendedName>
        <fullName evidence="10">Triosephosphate isomerase</fullName>
        <ecNumber evidence="10">5.3.1.1</ecNumber>
    </recommendedName>
</protein>
<evidence type="ECO:0000256" key="3">
    <source>
        <dbReference type="ARBA" id="ARBA00007422"/>
    </source>
</evidence>
<dbReference type="InterPro" id="IPR035990">
    <property type="entry name" value="TIM_sf"/>
</dbReference>
<dbReference type="InterPro" id="IPR022896">
    <property type="entry name" value="TrioseP_Isoase_bac/euk"/>
</dbReference>
<evidence type="ECO:0000256" key="1">
    <source>
        <dbReference type="ARBA" id="ARBA00004680"/>
    </source>
</evidence>
<keyword evidence="5 10" id="KW-0312">Gluconeogenesis</keyword>
<dbReference type="Pfam" id="PF00121">
    <property type="entry name" value="TIM"/>
    <property type="match status" value="1"/>
</dbReference>
<evidence type="ECO:0000256" key="4">
    <source>
        <dbReference type="ARBA" id="ARBA00011738"/>
    </source>
</evidence>
<dbReference type="PANTHER" id="PTHR21139:SF2">
    <property type="entry name" value="TRIOSEPHOSPHATE ISOMERASE"/>
    <property type="match status" value="1"/>
</dbReference>
<organism evidence="11">
    <name type="scientific">Pelagomonas calceolata</name>
    <dbReference type="NCBI Taxonomy" id="35677"/>
    <lineage>
        <taxon>Eukaryota</taxon>
        <taxon>Sar</taxon>
        <taxon>Stramenopiles</taxon>
        <taxon>Ochrophyta</taxon>
        <taxon>Pelagophyceae</taxon>
        <taxon>Pelagomonadales</taxon>
        <taxon>Pelagomonadaceae</taxon>
        <taxon>Pelagomonas</taxon>
    </lineage>
</organism>
<dbReference type="FunFam" id="3.20.20.70:FF:000016">
    <property type="entry name" value="Triosephosphate isomerase"/>
    <property type="match status" value="1"/>
</dbReference>
<dbReference type="GO" id="GO:0006096">
    <property type="term" value="P:glycolytic process"/>
    <property type="evidence" value="ECO:0007669"/>
    <property type="project" value="UniProtKB-UniPathway"/>
</dbReference>
<dbReference type="InterPro" id="IPR013785">
    <property type="entry name" value="Aldolase_TIM"/>
</dbReference>
<evidence type="ECO:0000256" key="7">
    <source>
        <dbReference type="ARBA" id="ARBA00023235"/>
    </source>
</evidence>
<proteinExistence type="inferred from homology"/>
<dbReference type="PROSITE" id="PS00171">
    <property type="entry name" value="TIM_1"/>
    <property type="match status" value="1"/>
</dbReference>
<dbReference type="GO" id="GO:0006094">
    <property type="term" value="P:gluconeogenesis"/>
    <property type="evidence" value="ECO:0007669"/>
    <property type="project" value="UniProtKB-UniPathway"/>
</dbReference>
<dbReference type="AlphaFoldDB" id="A0A7S4A1S5"/>
<evidence type="ECO:0000256" key="6">
    <source>
        <dbReference type="ARBA" id="ARBA00023152"/>
    </source>
</evidence>
<dbReference type="PROSITE" id="PS51440">
    <property type="entry name" value="TIM_2"/>
    <property type="match status" value="1"/>
</dbReference>
<evidence type="ECO:0000256" key="2">
    <source>
        <dbReference type="ARBA" id="ARBA00004742"/>
    </source>
</evidence>
<dbReference type="PANTHER" id="PTHR21139">
    <property type="entry name" value="TRIOSEPHOSPHATE ISOMERASE"/>
    <property type="match status" value="1"/>
</dbReference>
<dbReference type="GO" id="GO:0004807">
    <property type="term" value="F:triose-phosphate isomerase activity"/>
    <property type="evidence" value="ECO:0007669"/>
    <property type="project" value="UniProtKB-EC"/>
</dbReference>
<reference evidence="11" key="1">
    <citation type="submission" date="2021-01" db="EMBL/GenBank/DDBJ databases">
        <authorList>
            <person name="Corre E."/>
            <person name="Pelletier E."/>
            <person name="Niang G."/>
            <person name="Scheremetjew M."/>
            <person name="Finn R."/>
            <person name="Kale V."/>
            <person name="Holt S."/>
            <person name="Cochrane G."/>
            <person name="Meng A."/>
            <person name="Brown T."/>
            <person name="Cohen L."/>
        </authorList>
    </citation>
    <scope>NUCLEOTIDE SEQUENCE</scope>
    <source>
        <strain evidence="11">CCMP1756</strain>
    </source>
</reference>
<dbReference type="GO" id="GO:0046166">
    <property type="term" value="P:glyceraldehyde-3-phosphate biosynthetic process"/>
    <property type="evidence" value="ECO:0007669"/>
    <property type="project" value="TreeGrafter"/>
</dbReference>
<name>A0A7S4A1S5_9STRA</name>
<keyword evidence="7 10" id="KW-0413">Isomerase</keyword>
<evidence type="ECO:0000256" key="8">
    <source>
        <dbReference type="ARBA" id="ARBA00052432"/>
    </source>
</evidence>
<accession>A0A7S4A1S5</accession>
<dbReference type="EC" id="5.3.1.1" evidence="10"/>
<dbReference type="HAMAP" id="MF_00147_B">
    <property type="entry name" value="TIM_B"/>
    <property type="match status" value="1"/>
</dbReference>
<comment type="subunit">
    <text evidence="4">Homodimer.</text>
</comment>
<dbReference type="InterPro" id="IPR020861">
    <property type="entry name" value="Triosephosphate_isomerase_AS"/>
</dbReference>
<comment type="catalytic activity">
    <reaction evidence="8">
        <text>D-glyceraldehyde 3-phosphate = dihydroxyacetone phosphate</text>
        <dbReference type="Rhea" id="RHEA:18585"/>
        <dbReference type="ChEBI" id="CHEBI:57642"/>
        <dbReference type="ChEBI" id="CHEBI:59776"/>
        <dbReference type="EC" id="5.3.1.1"/>
    </reaction>
    <physiologicalReaction direction="left-to-right" evidence="8">
        <dbReference type="Rhea" id="RHEA:18586"/>
    </physiologicalReaction>
</comment>
<dbReference type="SUPFAM" id="SSF51351">
    <property type="entry name" value="Triosephosphate isomerase (TIM)"/>
    <property type="match status" value="1"/>
</dbReference>
<evidence type="ECO:0000256" key="10">
    <source>
        <dbReference type="RuleBase" id="RU363013"/>
    </source>
</evidence>
<comment type="pathway">
    <text evidence="2 10">Carbohydrate biosynthesis; gluconeogenesis.</text>
</comment>
<dbReference type="CDD" id="cd00311">
    <property type="entry name" value="TIM"/>
    <property type="match status" value="1"/>
</dbReference>
<dbReference type="UniPathway" id="UPA00109">
    <property type="reaction ID" value="UER00189"/>
</dbReference>
<keyword evidence="6 10" id="KW-0324">Glycolysis</keyword>
<evidence type="ECO:0000256" key="9">
    <source>
        <dbReference type="ARBA" id="ARBA00056661"/>
    </source>
</evidence>
<dbReference type="Gene3D" id="3.20.20.70">
    <property type="entry name" value="Aldolase class I"/>
    <property type="match status" value="1"/>
</dbReference>
<dbReference type="EMBL" id="HBIW01018697">
    <property type="protein sequence ID" value="CAE0700667.1"/>
    <property type="molecule type" value="Transcribed_RNA"/>
</dbReference>
<gene>
    <name evidence="11" type="ORF">PCAL00307_LOCUS16103</name>
</gene>
<dbReference type="GO" id="GO:0019563">
    <property type="term" value="P:glycerol catabolic process"/>
    <property type="evidence" value="ECO:0007669"/>
    <property type="project" value="TreeGrafter"/>
</dbReference>
<dbReference type="GO" id="GO:0005829">
    <property type="term" value="C:cytosol"/>
    <property type="evidence" value="ECO:0007669"/>
    <property type="project" value="TreeGrafter"/>
</dbReference>
<evidence type="ECO:0000313" key="11">
    <source>
        <dbReference type="EMBL" id="CAE0700667.1"/>
    </source>
</evidence>
<evidence type="ECO:0000256" key="5">
    <source>
        <dbReference type="ARBA" id="ARBA00022432"/>
    </source>
</evidence>
<dbReference type="NCBIfam" id="TIGR00419">
    <property type="entry name" value="tim"/>
    <property type="match status" value="1"/>
</dbReference>
<comment type="similarity">
    <text evidence="3 10">Belongs to the triosephosphate isomerase family.</text>
</comment>
<dbReference type="InterPro" id="IPR000652">
    <property type="entry name" value="Triosephosphate_isomerase"/>
</dbReference>
<comment type="pathway">
    <text evidence="1 10">Carbohydrate degradation; glycolysis; D-glyceraldehyde 3-phosphate from glycerone phosphate: step 1/1.</text>
</comment>
<sequence length="265" mass="27257">MGPPGAPQAPYPGKQYLIGGNWKCNGTKESTAALVATLNGAGDIPAWCEVVVGVPSIHIGSVMGTLRKDIAIAAQDCSATGMGAYTGELSAAMLADYGVKWVILGHSERRTNQGESSALVATKTKQALDAGLSVMVCVGETLEEREAGRIDAVVLDDHMAALKGKFSEAEWARIAIAYEPVWAIGTGKTATPEQAQEVHASIRAWLSTNVSPAIAKATRIQYGGSMKGANAAGLLSKPDIDGGLIGGASLKAEFISGIAAVAPKP</sequence>
<comment type="function">
    <text evidence="9">Catalyzes the interconversion of glyceraldehyde 3-phosphate and dihydroxyacetone phosphate in the glycolytic and gluconeogenic pathways.</text>
</comment>